<comment type="caution">
    <text evidence="1">The sequence shown here is derived from an EMBL/GenBank/DDBJ whole genome shotgun (WGS) entry which is preliminary data.</text>
</comment>
<evidence type="ECO:0000313" key="1">
    <source>
        <dbReference type="EMBL" id="OUS09914.1"/>
    </source>
</evidence>
<name>A0A1Z8AHV3_9FLAO</name>
<protein>
    <recommendedName>
        <fullName evidence="3">DUF2199 domain-containing protein</fullName>
    </recommendedName>
</protein>
<proteinExistence type="predicted"/>
<sequence length="155" mass="18066">MPLCFGADYPYHYLSIPKSELEERVELEKSLCVIDDTHFFHRGRLIIPINNYPDELIFNVWTSISKENFEKRMDLWNDEKRTKEEPYFGWLQTNVPTYGETINIKAIALEEAAGKIPTIKSIEENHKLTIDQQNGISYSKAKKIVSFILAQEHST</sequence>
<reference evidence="2" key="1">
    <citation type="journal article" date="2017" name="Proc. Natl. Acad. Sci. U.S.A.">
        <title>Simulation of Deepwater Horizon oil plume reveals substrate specialization within a complex community of hydrocarbon-degraders.</title>
        <authorList>
            <person name="Hu P."/>
            <person name="Dubinsky E.A."/>
            <person name="Probst A.J."/>
            <person name="Wang J."/>
            <person name="Sieber C.M.K."/>
            <person name="Tom L.M."/>
            <person name="Gardinali P."/>
            <person name="Banfield J.F."/>
            <person name="Atlas R.M."/>
            <person name="Andersen G.L."/>
        </authorList>
    </citation>
    <scope>NUCLEOTIDE SEQUENCE [LARGE SCALE GENOMIC DNA]</scope>
</reference>
<accession>A0A1Z8AHV3</accession>
<dbReference type="AlphaFoldDB" id="A0A1Z8AHV3"/>
<dbReference type="EMBL" id="MAAX01000206">
    <property type="protein sequence ID" value="OUS09914.1"/>
    <property type="molecule type" value="Genomic_DNA"/>
</dbReference>
<dbReference type="InterPro" id="IPR018697">
    <property type="entry name" value="DUF2199"/>
</dbReference>
<evidence type="ECO:0008006" key="3">
    <source>
        <dbReference type="Google" id="ProtNLM"/>
    </source>
</evidence>
<evidence type="ECO:0000313" key="2">
    <source>
        <dbReference type="Proteomes" id="UP000196102"/>
    </source>
</evidence>
<dbReference type="Proteomes" id="UP000196102">
    <property type="component" value="Unassembled WGS sequence"/>
</dbReference>
<gene>
    <name evidence="1" type="ORF">A9Q93_13350</name>
</gene>
<dbReference type="Pfam" id="PF09965">
    <property type="entry name" value="DUF2199"/>
    <property type="match status" value="1"/>
</dbReference>
<organism evidence="1 2">
    <name type="scientific">Nonlabens dokdonensis</name>
    <dbReference type="NCBI Taxonomy" id="328515"/>
    <lineage>
        <taxon>Bacteria</taxon>
        <taxon>Pseudomonadati</taxon>
        <taxon>Bacteroidota</taxon>
        <taxon>Flavobacteriia</taxon>
        <taxon>Flavobacteriales</taxon>
        <taxon>Flavobacteriaceae</taxon>
        <taxon>Nonlabens</taxon>
    </lineage>
</organism>